<dbReference type="Proteomes" id="UP001281761">
    <property type="component" value="Unassembled WGS sequence"/>
</dbReference>
<organism evidence="1 2">
    <name type="scientific">Blattamonas nauphoetae</name>
    <dbReference type="NCBI Taxonomy" id="2049346"/>
    <lineage>
        <taxon>Eukaryota</taxon>
        <taxon>Metamonada</taxon>
        <taxon>Preaxostyla</taxon>
        <taxon>Oxymonadida</taxon>
        <taxon>Blattamonas</taxon>
    </lineage>
</organism>
<protein>
    <submittedName>
        <fullName evidence="1">Uncharacterized protein</fullName>
    </submittedName>
</protein>
<keyword evidence="2" id="KW-1185">Reference proteome</keyword>
<name>A0ABQ9Y969_9EUKA</name>
<comment type="caution">
    <text evidence="1">The sequence shown here is derived from an EMBL/GenBank/DDBJ whole genome shotgun (WGS) entry which is preliminary data.</text>
</comment>
<evidence type="ECO:0000313" key="2">
    <source>
        <dbReference type="Proteomes" id="UP001281761"/>
    </source>
</evidence>
<sequence>MMLKDLLVLVTESDWALSTILEIEYINPLEQYCEKAKPCDVPNVKIYSDACSFLRKLKVPSASTASSSELVPFAGRLCAALSADVSEITSLFTDPSSARPTFSAQSPGLPKKSLNHTENTIIPIIVEEFSLIGTMLSNSDITFQNILIDSEYVPLLKSTIVICLDLLRQLKCESNCLSSDRTDLLITVLDLSWSGAASIAYHGWNSFHPVIESVFSDIPQLCSLLERSCRHSSPNSHHLRMIVNLTSTFAILIPHMLDENLIQRVINTSKPMVVPTTNGEFHVRFVWTIHNLLLNPPVSPEDNEMVKRIRKMQFERVLKPTNQYLQFILQREEFIANGTQPGPALPKLITSLLIQTLILEHELLEDGEIVETGREEWEVGWLVEKTDEENLEPRLKKIREDDKWMRSDEKGSWKKRVERQREAGHEDAMEGWLMRLDEETQSEIVDYLESVTVEGGMNNSM</sequence>
<reference evidence="1 2" key="1">
    <citation type="journal article" date="2022" name="bioRxiv">
        <title>Genomics of Preaxostyla Flagellates Illuminates Evolutionary Transitions and the Path Towards Mitochondrial Loss.</title>
        <authorList>
            <person name="Novak L.V.F."/>
            <person name="Treitli S.C."/>
            <person name="Pyrih J."/>
            <person name="Halakuc P."/>
            <person name="Pipaliya S.V."/>
            <person name="Vacek V."/>
            <person name="Brzon O."/>
            <person name="Soukal P."/>
            <person name="Eme L."/>
            <person name="Dacks J.B."/>
            <person name="Karnkowska A."/>
            <person name="Elias M."/>
            <person name="Hampl V."/>
        </authorList>
    </citation>
    <scope>NUCLEOTIDE SEQUENCE [LARGE SCALE GENOMIC DNA]</scope>
    <source>
        <strain evidence="1">NAU3</strain>
        <tissue evidence="1">Gut</tissue>
    </source>
</reference>
<gene>
    <name evidence="1" type="ORF">BLNAU_4799</name>
</gene>
<proteinExistence type="predicted"/>
<dbReference type="EMBL" id="JARBJD010000024">
    <property type="protein sequence ID" value="KAK2960246.1"/>
    <property type="molecule type" value="Genomic_DNA"/>
</dbReference>
<evidence type="ECO:0000313" key="1">
    <source>
        <dbReference type="EMBL" id="KAK2960246.1"/>
    </source>
</evidence>
<accession>A0ABQ9Y969</accession>